<dbReference type="Proteomes" id="UP000250831">
    <property type="component" value="Unassembled WGS sequence"/>
</dbReference>
<dbReference type="Gene3D" id="1.10.10.10">
    <property type="entry name" value="Winged helix-like DNA-binding domain superfamily/Winged helix DNA-binding domain"/>
    <property type="match status" value="1"/>
</dbReference>
<gene>
    <name evidence="1" type="ORF">DCO56_26220</name>
</gene>
<keyword evidence="2" id="KW-1185">Reference proteome</keyword>
<accession>A0A363NM92</accession>
<evidence type="ECO:0008006" key="3">
    <source>
        <dbReference type="Google" id="ProtNLM"/>
    </source>
</evidence>
<reference evidence="1 2" key="1">
    <citation type="submission" date="2018-04" db="EMBL/GenBank/DDBJ databases">
        <title>Sphingobacterium sp. M46 Genome.</title>
        <authorList>
            <person name="Cheng J."/>
            <person name="Li Y."/>
        </authorList>
    </citation>
    <scope>NUCLEOTIDE SEQUENCE [LARGE SCALE GENOMIC DNA]</scope>
    <source>
        <strain evidence="1 2">M46</strain>
    </source>
</reference>
<comment type="caution">
    <text evidence="1">The sequence shown here is derived from an EMBL/GenBank/DDBJ whole genome shotgun (WGS) entry which is preliminary data.</text>
</comment>
<evidence type="ECO:0000313" key="1">
    <source>
        <dbReference type="EMBL" id="PUV21820.1"/>
    </source>
</evidence>
<proteinExistence type="predicted"/>
<dbReference type="InterPro" id="IPR010921">
    <property type="entry name" value="Trp_repressor/repl_initiator"/>
</dbReference>
<dbReference type="AlphaFoldDB" id="A0A363NM92"/>
<organism evidence="1 2">
    <name type="scientific">Sphingobacterium athyrii</name>
    <dbReference type="NCBI Taxonomy" id="2152717"/>
    <lineage>
        <taxon>Bacteria</taxon>
        <taxon>Pseudomonadati</taxon>
        <taxon>Bacteroidota</taxon>
        <taxon>Sphingobacteriia</taxon>
        <taxon>Sphingobacteriales</taxon>
        <taxon>Sphingobacteriaceae</taxon>
        <taxon>Sphingobacterium</taxon>
    </lineage>
</organism>
<dbReference type="GO" id="GO:0043565">
    <property type="term" value="F:sequence-specific DNA binding"/>
    <property type="evidence" value="ECO:0007669"/>
    <property type="project" value="InterPro"/>
</dbReference>
<sequence>MKAKLIYSTLLLKIMKKNSVNRYSKEHKALIVLSIVRGELLLEEAMEKYSIHDRRTIITWLRKHVRNSAKDLNYQYLVKR</sequence>
<dbReference type="EMBL" id="QCXX01000009">
    <property type="protein sequence ID" value="PUV21820.1"/>
    <property type="molecule type" value="Genomic_DNA"/>
</dbReference>
<evidence type="ECO:0000313" key="2">
    <source>
        <dbReference type="Proteomes" id="UP000250831"/>
    </source>
</evidence>
<dbReference type="SUPFAM" id="SSF48295">
    <property type="entry name" value="TrpR-like"/>
    <property type="match status" value="1"/>
</dbReference>
<protein>
    <recommendedName>
        <fullName evidence="3">Transposase</fullName>
    </recommendedName>
</protein>
<name>A0A363NM92_9SPHI</name>
<dbReference type="InterPro" id="IPR036388">
    <property type="entry name" value="WH-like_DNA-bd_sf"/>
</dbReference>